<dbReference type="OrthoDB" id="305548at2759"/>
<dbReference type="AlphaFoldDB" id="A0A8S1L5A7"/>
<organism evidence="1 2">
    <name type="scientific">Paramecium sonneborni</name>
    <dbReference type="NCBI Taxonomy" id="65129"/>
    <lineage>
        <taxon>Eukaryota</taxon>
        <taxon>Sar</taxon>
        <taxon>Alveolata</taxon>
        <taxon>Ciliophora</taxon>
        <taxon>Intramacronucleata</taxon>
        <taxon>Oligohymenophorea</taxon>
        <taxon>Peniculida</taxon>
        <taxon>Parameciidae</taxon>
        <taxon>Paramecium</taxon>
    </lineage>
</organism>
<protein>
    <submittedName>
        <fullName evidence="1">Uncharacterized protein</fullName>
    </submittedName>
</protein>
<reference evidence="1" key="1">
    <citation type="submission" date="2021-01" db="EMBL/GenBank/DDBJ databases">
        <authorList>
            <consortium name="Genoscope - CEA"/>
            <person name="William W."/>
        </authorList>
    </citation>
    <scope>NUCLEOTIDE SEQUENCE</scope>
</reference>
<dbReference type="Proteomes" id="UP000692954">
    <property type="component" value="Unassembled WGS sequence"/>
</dbReference>
<name>A0A8S1L5A7_9CILI</name>
<comment type="caution">
    <text evidence="1">The sequence shown here is derived from an EMBL/GenBank/DDBJ whole genome shotgun (WGS) entry which is preliminary data.</text>
</comment>
<keyword evidence="2" id="KW-1185">Reference proteome</keyword>
<gene>
    <name evidence="1" type="ORF">PSON_ATCC_30995.1.T0170215</name>
</gene>
<sequence length="223" mass="26639">MSINDSFFDNILVVMNQNVNTYNKPQTICKSLERTFAVCNNPTKRTTQYNHTLYQDDNKFQKHQTNQLDYYLKQQNKTETQKNQSKSYRSIKQQELNNQTSIPQKTYLKQQMRLKINLENDAFQSNLRHKTQSIYNTTNPFQGSITNLMKQQMQKQQQSFLNIHKTMNDDSKMKISSTHRQSLIPSKLTQRQDSQNIRKSNSVYMQEFRKVFHNTKYSIHNYV</sequence>
<dbReference type="EMBL" id="CAJJDN010000017">
    <property type="protein sequence ID" value="CAD8063058.1"/>
    <property type="molecule type" value="Genomic_DNA"/>
</dbReference>
<evidence type="ECO:0000313" key="2">
    <source>
        <dbReference type="Proteomes" id="UP000692954"/>
    </source>
</evidence>
<proteinExistence type="predicted"/>
<evidence type="ECO:0000313" key="1">
    <source>
        <dbReference type="EMBL" id="CAD8063058.1"/>
    </source>
</evidence>
<accession>A0A8S1L5A7</accession>